<comment type="similarity">
    <text evidence="1">Belongs to the bacterial ribosomal protein bL32 family.</text>
</comment>
<evidence type="ECO:0000256" key="6">
    <source>
        <dbReference type="PROSITE-ProRule" id="PRU00221"/>
    </source>
</evidence>
<dbReference type="InterPro" id="IPR019775">
    <property type="entry name" value="WD40_repeat_CS"/>
</dbReference>
<accession>A0A5M9MZH0</accession>
<evidence type="ECO:0000313" key="7">
    <source>
        <dbReference type="EMBL" id="KAA8652248.1"/>
    </source>
</evidence>
<dbReference type="InterPro" id="IPR036322">
    <property type="entry name" value="WD40_repeat_dom_sf"/>
</dbReference>
<evidence type="ECO:0000256" key="4">
    <source>
        <dbReference type="ARBA" id="ARBA00022980"/>
    </source>
</evidence>
<dbReference type="InterPro" id="IPR015943">
    <property type="entry name" value="WD40/YVTN_repeat-like_dom_sf"/>
</dbReference>
<dbReference type="Pfam" id="PF00400">
    <property type="entry name" value="WD40"/>
    <property type="match status" value="4"/>
</dbReference>
<dbReference type="Proteomes" id="UP000324241">
    <property type="component" value="Unassembled WGS sequence"/>
</dbReference>
<comment type="caution">
    <text evidence="7">The sequence shown here is derived from an EMBL/GenBank/DDBJ whole genome shotgun (WGS) entry which is preliminary data.</text>
</comment>
<dbReference type="PROSITE" id="PS50082">
    <property type="entry name" value="WD_REPEATS_2"/>
    <property type="match status" value="3"/>
</dbReference>
<evidence type="ECO:0000256" key="3">
    <source>
        <dbReference type="ARBA" id="ARBA00022737"/>
    </source>
</evidence>
<evidence type="ECO:0000256" key="5">
    <source>
        <dbReference type="ARBA" id="ARBA00023274"/>
    </source>
</evidence>
<dbReference type="InterPro" id="IPR001680">
    <property type="entry name" value="WD40_rpt"/>
</dbReference>
<dbReference type="InterPro" id="IPR002677">
    <property type="entry name" value="Ribosomal_bL32"/>
</dbReference>
<evidence type="ECO:0000313" key="8">
    <source>
        <dbReference type="Proteomes" id="UP000324241"/>
    </source>
</evidence>
<dbReference type="SUPFAM" id="SSF50978">
    <property type="entry name" value="WD40 repeat-like"/>
    <property type="match status" value="1"/>
</dbReference>
<dbReference type="PANTHER" id="PTHR44090:SF1">
    <property type="entry name" value="SUPERKILLER COMPLEX PROTEIN 8"/>
    <property type="match status" value="1"/>
</dbReference>
<gene>
    <name evidence="7" type="ORF">ATNIH1004_001152</name>
</gene>
<dbReference type="GeneID" id="54323854"/>
<dbReference type="GO" id="GO:0005634">
    <property type="term" value="C:nucleus"/>
    <property type="evidence" value="ECO:0007669"/>
    <property type="project" value="TreeGrafter"/>
</dbReference>
<reference evidence="7 8" key="1">
    <citation type="submission" date="2019-08" db="EMBL/GenBank/DDBJ databases">
        <title>The genome sequence of a newly discovered highly antifungal drug resistant Aspergillus species, Aspergillus tanneri NIH 1004.</title>
        <authorList>
            <person name="Mounaud S."/>
            <person name="Singh I."/>
            <person name="Joardar V."/>
            <person name="Pakala S."/>
            <person name="Pakala S."/>
            <person name="Venepally P."/>
            <person name="Chung J.K."/>
            <person name="Losada L."/>
            <person name="Nierman W.C."/>
        </authorList>
    </citation>
    <scope>NUCLEOTIDE SEQUENCE [LARGE SCALE GENOMIC DNA]</scope>
    <source>
        <strain evidence="7 8">NIH1004</strain>
    </source>
</reference>
<keyword evidence="5" id="KW-0687">Ribonucleoprotein</keyword>
<dbReference type="RefSeq" id="XP_033431609.1">
    <property type="nucleotide sequence ID" value="XM_033565852.1"/>
</dbReference>
<dbReference type="PROSITE" id="PS50294">
    <property type="entry name" value="WD_REPEATS_REGION"/>
    <property type="match status" value="2"/>
</dbReference>
<dbReference type="OrthoDB" id="10251741at2759"/>
<dbReference type="GO" id="GO:0015934">
    <property type="term" value="C:large ribosomal subunit"/>
    <property type="evidence" value="ECO:0007669"/>
    <property type="project" value="InterPro"/>
</dbReference>
<dbReference type="GO" id="GO:0006412">
    <property type="term" value="P:translation"/>
    <property type="evidence" value="ECO:0007669"/>
    <property type="project" value="InterPro"/>
</dbReference>
<proteinExistence type="inferred from homology"/>
<keyword evidence="4" id="KW-0689">Ribosomal protein</keyword>
<dbReference type="VEuPathDB" id="FungiDB:EYZ11_002304"/>
<feature type="repeat" description="WD" evidence="6">
    <location>
        <begin position="324"/>
        <end position="365"/>
    </location>
</feature>
<dbReference type="InterPro" id="IPR051510">
    <property type="entry name" value="SKI8"/>
</dbReference>
<dbReference type="CDD" id="cd00200">
    <property type="entry name" value="WD40"/>
    <property type="match status" value="1"/>
</dbReference>
<evidence type="ECO:0000256" key="2">
    <source>
        <dbReference type="ARBA" id="ARBA00022574"/>
    </source>
</evidence>
<dbReference type="SMART" id="SM00320">
    <property type="entry name" value="WD40"/>
    <property type="match status" value="7"/>
</dbReference>
<dbReference type="HAMAP" id="MF_00340">
    <property type="entry name" value="Ribosomal_bL32"/>
    <property type="match status" value="1"/>
</dbReference>
<dbReference type="PANTHER" id="PTHR44090">
    <property type="entry name" value="WD REPEAT-CONTAINING PROTEIN 61"/>
    <property type="match status" value="1"/>
</dbReference>
<feature type="repeat" description="WD" evidence="6">
    <location>
        <begin position="282"/>
        <end position="323"/>
    </location>
</feature>
<sequence>MALRSLPSAIFSQMISRPLPFAAGRWPRYVLNSPARLVPAAFPLNIPGLLSGIWDSVLRAVPKKKTSHMKKRHRQMAGKGLKDLKSLNTCPGCGQMKRAHFLCPHCVETHPIDIFSLAVTNSQVLSASGASAIKVYSTTDPEFPLIQSIDGAHKAGCHHIAADGNGSRAVSVGFGGEIKIWHCDGGTWSQDETVSANDAGSADVWAVTLSQNGQYLAGVSQDGHIKVWDLKSNGNQIRDYETKGSFGTCIDMSADGRFIASGHENGSVYIFSTETDRMPFSLSGLVKPVRAVAFSPGGKFLAAAGDSKVIVLYDTSSGEQVASLSGHSAWVLSLSWSYTGEYLLSGSFDGKVKVWSIDARTCVATHSETDKALWSVKWLPKIGRSEGFATAGANRSISFYREATGG</sequence>
<keyword evidence="3" id="KW-0677">Repeat</keyword>
<dbReference type="GO" id="GO:0003735">
    <property type="term" value="F:structural constituent of ribosome"/>
    <property type="evidence" value="ECO:0007669"/>
    <property type="project" value="InterPro"/>
</dbReference>
<dbReference type="EMBL" id="QUQM01000002">
    <property type="protein sequence ID" value="KAA8652248.1"/>
    <property type="molecule type" value="Genomic_DNA"/>
</dbReference>
<dbReference type="PROSITE" id="PS00678">
    <property type="entry name" value="WD_REPEATS_1"/>
    <property type="match status" value="1"/>
</dbReference>
<protein>
    <submittedName>
        <fullName evidence="7">Uncharacterized protein</fullName>
    </submittedName>
</protein>
<dbReference type="Gene3D" id="2.130.10.10">
    <property type="entry name" value="YVTN repeat-like/Quinoprotein amine dehydrogenase"/>
    <property type="match status" value="1"/>
</dbReference>
<organism evidence="7 8">
    <name type="scientific">Aspergillus tanneri</name>
    <dbReference type="NCBI Taxonomy" id="1220188"/>
    <lineage>
        <taxon>Eukaryota</taxon>
        <taxon>Fungi</taxon>
        <taxon>Dikarya</taxon>
        <taxon>Ascomycota</taxon>
        <taxon>Pezizomycotina</taxon>
        <taxon>Eurotiomycetes</taxon>
        <taxon>Eurotiomycetidae</taxon>
        <taxon>Eurotiales</taxon>
        <taxon>Aspergillaceae</taxon>
        <taxon>Aspergillus</taxon>
        <taxon>Aspergillus subgen. Circumdati</taxon>
    </lineage>
</organism>
<dbReference type="SUPFAM" id="SSF57829">
    <property type="entry name" value="Zn-binding ribosomal proteins"/>
    <property type="match status" value="1"/>
</dbReference>
<dbReference type="AlphaFoldDB" id="A0A5M9MZH0"/>
<keyword evidence="2 6" id="KW-0853">WD repeat</keyword>
<name>A0A5M9MZH0_9EURO</name>
<dbReference type="InterPro" id="IPR011332">
    <property type="entry name" value="Ribosomal_zn-bd"/>
</dbReference>
<dbReference type="NCBIfam" id="TIGR01031">
    <property type="entry name" value="rpmF_bact"/>
    <property type="match status" value="1"/>
</dbReference>
<feature type="repeat" description="WD" evidence="6">
    <location>
        <begin position="197"/>
        <end position="238"/>
    </location>
</feature>
<evidence type="ECO:0000256" key="1">
    <source>
        <dbReference type="ARBA" id="ARBA00008560"/>
    </source>
</evidence>
<dbReference type="Pfam" id="PF01783">
    <property type="entry name" value="Ribosomal_L32p"/>
    <property type="match status" value="1"/>
</dbReference>